<evidence type="ECO:0000256" key="8">
    <source>
        <dbReference type="ARBA" id="ARBA00022824"/>
    </source>
</evidence>
<dbReference type="InterPro" id="IPR030225">
    <property type="entry name" value="SCAP"/>
</dbReference>
<feature type="region of interest" description="Disordered" evidence="16">
    <location>
        <begin position="1163"/>
        <end position="1202"/>
    </location>
</feature>
<feature type="region of interest" description="Disordered" evidence="16">
    <location>
        <begin position="1032"/>
        <end position="1064"/>
    </location>
</feature>
<keyword evidence="20" id="KW-1185">Reference proteome</keyword>
<feature type="transmembrane region" description="Helical" evidence="17">
    <location>
        <begin position="279"/>
        <end position="299"/>
    </location>
</feature>
<evidence type="ECO:0000259" key="18">
    <source>
        <dbReference type="PROSITE" id="PS50156"/>
    </source>
</evidence>
<evidence type="ECO:0000256" key="13">
    <source>
        <dbReference type="ARBA" id="ARBA00023136"/>
    </source>
</evidence>
<comment type="caution">
    <text evidence="19">The sequence shown here is derived from an EMBL/GenBank/DDBJ whole genome shotgun (WGS) entry which is preliminary data.</text>
</comment>
<gene>
    <name evidence="19" type="ORF">D9611_004298</name>
</gene>
<feature type="transmembrane region" description="Helical" evidence="17">
    <location>
        <begin position="342"/>
        <end position="360"/>
    </location>
</feature>
<feature type="compositionally biased region" description="Basic and acidic residues" evidence="16">
    <location>
        <begin position="1040"/>
        <end position="1050"/>
    </location>
</feature>
<feature type="transmembrane region" description="Helical" evidence="17">
    <location>
        <begin position="418"/>
        <end position="443"/>
    </location>
</feature>
<comment type="subcellular location">
    <subcellularLocation>
        <location evidence="1">Endoplasmic reticulum membrane</location>
        <topology evidence="1">Multi-pass membrane protein</topology>
    </subcellularLocation>
    <subcellularLocation>
        <location evidence="2">Golgi apparatus membrane</location>
        <topology evidence="2">Multi-pass membrane protein</topology>
    </subcellularLocation>
</comment>
<keyword evidence="15" id="KW-0753">Steroid metabolism</keyword>
<dbReference type="InterPro" id="IPR000731">
    <property type="entry name" value="SSD"/>
</dbReference>
<evidence type="ECO:0000256" key="7">
    <source>
        <dbReference type="ARBA" id="ARBA00022737"/>
    </source>
</evidence>
<evidence type="ECO:0000256" key="1">
    <source>
        <dbReference type="ARBA" id="ARBA00004477"/>
    </source>
</evidence>
<evidence type="ECO:0000256" key="10">
    <source>
        <dbReference type="ARBA" id="ARBA00023034"/>
    </source>
</evidence>
<dbReference type="GO" id="GO:0032933">
    <property type="term" value="P:SREBP signaling pathway"/>
    <property type="evidence" value="ECO:0007669"/>
    <property type="project" value="InterPro"/>
</dbReference>
<dbReference type="InterPro" id="IPR053958">
    <property type="entry name" value="HMGCR/SNAP/NPC1-like_SSD"/>
</dbReference>
<dbReference type="PANTHER" id="PTHR46378:SF1">
    <property type="entry name" value="STEROL REGULATORY ELEMENT-BINDING PROTEIN CLEAVAGE-ACTIVATING PROTEIN"/>
    <property type="match status" value="1"/>
</dbReference>
<dbReference type="GO" id="GO:0045540">
    <property type="term" value="P:regulation of cholesterol biosynthetic process"/>
    <property type="evidence" value="ECO:0007669"/>
    <property type="project" value="TreeGrafter"/>
</dbReference>
<keyword evidence="8" id="KW-0256">Endoplasmic reticulum</keyword>
<dbReference type="InterPro" id="IPR036322">
    <property type="entry name" value="WD40_repeat_dom_sf"/>
</dbReference>
<dbReference type="InterPro" id="IPR015943">
    <property type="entry name" value="WD40/YVTN_repeat-like_dom_sf"/>
</dbReference>
<keyword evidence="14" id="KW-0325">Glycoprotein</keyword>
<protein>
    <recommendedName>
        <fullName evidence="4">Sterol regulatory element-binding protein cleavage-activating protein</fullName>
    </recommendedName>
</protein>
<dbReference type="GO" id="GO:0032936">
    <property type="term" value="C:SREBP-SCAP complex"/>
    <property type="evidence" value="ECO:0007669"/>
    <property type="project" value="TreeGrafter"/>
</dbReference>
<keyword evidence="12" id="KW-0446">Lipid-binding</keyword>
<feature type="domain" description="SSD" evidence="18">
    <location>
        <begin position="282"/>
        <end position="440"/>
    </location>
</feature>
<sequence>MLSQPARVVHWARSVGQRFFFEFGLHCATHQIRVILISCVVITSLFYPALYSSSEPKLSSVLGAFHPPVELTAHHAQKDLVNLWSGYDSVRTHEDAVTYAKCGAGTALRVERIFIQSPMGEDDGAVNHRILFSTLELERRLEASIHSGDTPCLTRPDGACFVLSPLAFWNYDKDLILSDSNILDTLGNSQNVTIAGIPVSPPMVLAGRGSWDHPAKLDYATFLALTYFFPNSECLGNAEHAQWEQLVQDSKPMNAVVTPKSREPELIALDLNQDTPTGWSAISALVYAAYGAFFAYVVWSFRRMNAVHSRVGITFTALVEIVVSTITSTSVCHLIGLRITMVPLSLLPIVIVFVGAENMFNLVDAVGRTSVTLSVKQRIAEGMSKVGTSNTLKVVSYNTILGILAVFSVGAVQQFCTFAIIVLVAHWFLAHTFFMAVLSIDIARLELEELLRHDATLAPSLAQMRPTPQSEKENARQIRSSWEKFVVSAKSLLKGRATTNISLLMLLAITATLYYATYTNLNANQYLSKPLGGVARPRPETPAPSHKTTAEQIWHLLNPNQRQLVHIKLESPTILTINPESRGNTGPKGDKATNTRFSTTFQFVAYLLKIMVLPIVATTTALYGLLLYLLKDTERLEAQRHAEEDMVQEDEKALESHISFSTLPRAIPSDVELIASSKNGKVVVSVGLHNEIIVWNDDQQSYVSVDAADVLLSVPGSSSDNTPALTYVTVDDTGSLIAVGSSSGLIAVWVLVGTRITALPVLSLEGTSAAVTELHFVSQAIPSPSTSERKLKIPPPSSPVLLATYENGTAARWSIERVPTFSRYSTSRDASVVKSFLLHVVPDGSVLVALSLDDGSLDLIETGDYLPMILNDHCMQPGTVFDTVSKAHACRTLLSGSARLVITVATEKGSVSLWDGLTGDRITVVDELQGKVNHLRISPVPSEACRTCGQPTPEALSIAYSVDYVIRIFNLYTNNQSRICSCSNGHMRLRPLREGAGRRSRSNSNANSRSGSPLIPRARLATAFEAADFPVSGHGVHSRRASEKEGRRSLDQLTVPFPTDDDGRCQNGTLTPLHSSSSLWQNAAAVFVGEVECQRGGWDVAASKFVGIRRRQRGQGTSKGGTATPVSLNHTHGLTTATLDRWELWTFDPALAKERSSVLSSLTLKPGGESEASSPSSSNGSLSSVSSSLPNPPPPPRRPSIDSIARLPFTRVSPLLVSPSHALAGFGNTIGVFSFSSSDL</sequence>
<dbReference type="PROSITE" id="PS50156">
    <property type="entry name" value="SSD"/>
    <property type="match status" value="1"/>
</dbReference>
<dbReference type="OrthoDB" id="6510177at2759"/>
<keyword evidence="5" id="KW-0853">WD repeat</keyword>
<dbReference type="SUPFAM" id="SSF50978">
    <property type="entry name" value="WD40 repeat-like"/>
    <property type="match status" value="1"/>
</dbReference>
<dbReference type="GO" id="GO:0008202">
    <property type="term" value="P:steroid metabolic process"/>
    <property type="evidence" value="ECO:0007669"/>
    <property type="project" value="UniProtKB-KW"/>
</dbReference>
<evidence type="ECO:0000256" key="11">
    <source>
        <dbReference type="ARBA" id="ARBA00023098"/>
    </source>
</evidence>
<evidence type="ECO:0000256" key="2">
    <source>
        <dbReference type="ARBA" id="ARBA00004653"/>
    </source>
</evidence>
<evidence type="ECO:0000256" key="9">
    <source>
        <dbReference type="ARBA" id="ARBA00022989"/>
    </source>
</evidence>
<evidence type="ECO:0000256" key="14">
    <source>
        <dbReference type="ARBA" id="ARBA00023180"/>
    </source>
</evidence>
<evidence type="ECO:0000256" key="17">
    <source>
        <dbReference type="SAM" id="Phobius"/>
    </source>
</evidence>
<evidence type="ECO:0000256" key="16">
    <source>
        <dbReference type="SAM" id="MobiDB-lite"/>
    </source>
</evidence>
<evidence type="ECO:0000313" key="20">
    <source>
        <dbReference type="Proteomes" id="UP000541558"/>
    </source>
</evidence>
<keyword evidence="7" id="KW-0677">Repeat</keyword>
<keyword evidence="6 17" id="KW-0812">Transmembrane</keyword>
<evidence type="ECO:0000256" key="6">
    <source>
        <dbReference type="ARBA" id="ARBA00022692"/>
    </source>
</evidence>
<keyword evidence="11" id="KW-0443">Lipid metabolism</keyword>
<name>A0A8H5F5S3_9AGAR</name>
<feature type="transmembrane region" description="Helical" evidence="17">
    <location>
        <begin position="497"/>
        <end position="516"/>
    </location>
</feature>
<dbReference type="SUPFAM" id="SSF82866">
    <property type="entry name" value="Multidrug efflux transporter AcrB transmembrane domain"/>
    <property type="match status" value="1"/>
</dbReference>
<evidence type="ECO:0000256" key="5">
    <source>
        <dbReference type="ARBA" id="ARBA00022574"/>
    </source>
</evidence>
<feature type="compositionally biased region" description="Low complexity" evidence="16">
    <location>
        <begin position="1166"/>
        <end position="1189"/>
    </location>
</feature>
<organism evidence="19 20">
    <name type="scientific">Ephemerocybe angulata</name>
    <dbReference type="NCBI Taxonomy" id="980116"/>
    <lineage>
        <taxon>Eukaryota</taxon>
        <taxon>Fungi</taxon>
        <taxon>Dikarya</taxon>
        <taxon>Basidiomycota</taxon>
        <taxon>Agaricomycotina</taxon>
        <taxon>Agaricomycetes</taxon>
        <taxon>Agaricomycetidae</taxon>
        <taxon>Agaricales</taxon>
        <taxon>Agaricineae</taxon>
        <taxon>Psathyrellaceae</taxon>
        <taxon>Ephemerocybe</taxon>
    </lineage>
</organism>
<dbReference type="GO" id="GO:0032934">
    <property type="term" value="F:sterol binding"/>
    <property type="evidence" value="ECO:0007669"/>
    <property type="project" value="InterPro"/>
</dbReference>
<proteinExistence type="inferred from homology"/>
<dbReference type="GO" id="GO:0000139">
    <property type="term" value="C:Golgi membrane"/>
    <property type="evidence" value="ECO:0007669"/>
    <property type="project" value="UniProtKB-SubCell"/>
</dbReference>
<dbReference type="EMBL" id="JAACJK010000164">
    <property type="protein sequence ID" value="KAF5324794.1"/>
    <property type="molecule type" value="Genomic_DNA"/>
</dbReference>
<feature type="transmembrane region" description="Helical" evidence="17">
    <location>
        <begin position="603"/>
        <end position="630"/>
    </location>
</feature>
<dbReference type="GO" id="GO:0005789">
    <property type="term" value="C:endoplasmic reticulum membrane"/>
    <property type="evidence" value="ECO:0007669"/>
    <property type="project" value="UniProtKB-SubCell"/>
</dbReference>
<evidence type="ECO:0000313" key="19">
    <source>
        <dbReference type="EMBL" id="KAF5324794.1"/>
    </source>
</evidence>
<feature type="compositionally biased region" description="Low complexity" evidence="16">
    <location>
        <begin position="1002"/>
        <end position="1012"/>
    </location>
</feature>
<dbReference type="Proteomes" id="UP000541558">
    <property type="component" value="Unassembled WGS sequence"/>
</dbReference>
<comment type="similarity">
    <text evidence="3">Belongs to the WD repeat SCAP family.</text>
</comment>
<evidence type="ECO:0000256" key="4">
    <source>
        <dbReference type="ARBA" id="ARBA00019541"/>
    </source>
</evidence>
<dbReference type="PANTHER" id="PTHR46378">
    <property type="entry name" value="STEROL REGULATORY ELEMENT-BINDING PROTEIN CLEAVAGE-ACTIVATING PROTEIN"/>
    <property type="match status" value="1"/>
</dbReference>
<dbReference type="AlphaFoldDB" id="A0A8H5F5S3"/>
<dbReference type="Gene3D" id="2.130.10.10">
    <property type="entry name" value="YVTN repeat-like/Quinoprotein amine dehydrogenase"/>
    <property type="match status" value="1"/>
</dbReference>
<evidence type="ECO:0000256" key="12">
    <source>
        <dbReference type="ARBA" id="ARBA00023121"/>
    </source>
</evidence>
<keyword evidence="10" id="KW-0333">Golgi apparatus</keyword>
<reference evidence="19 20" key="1">
    <citation type="journal article" date="2020" name="ISME J.">
        <title>Uncovering the hidden diversity of litter-decomposition mechanisms in mushroom-forming fungi.</title>
        <authorList>
            <person name="Floudas D."/>
            <person name="Bentzer J."/>
            <person name="Ahren D."/>
            <person name="Johansson T."/>
            <person name="Persson P."/>
            <person name="Tunlid A."/>
        </authorList>
    </citation>
    <scope>NUCLEOTIDE SEQUENCE [LARGE SCALE GENOMIC DNA]</scope>
    <source>
        <strain evidence="19 20">CBS 175.51</strain>
    </source>
</reference>
<evidence type="ECO:0000256" key="15">
    <source>
        <dbReference type="ARBA" id="ARBA00023221"/>
    </source>
</evidence>
<feature type="region of interest" description="Disordered" evidence="16">
    <location>
        <begin position="994"/>
        <end position="1013"/>
    </location>
</feature>
<keyword evidence="9 17" id="KW-1133">Transmembrane helix</keyword>
<evidence type="ECO:0000256" key="3">
    <source>
        <dbReference type="ARBA" id="ARBA00007410"/>
    </source>
</evidence>
<accession>A0A8H5F5S3</accession>
<keyword evidence="13 17" id="KW-0472">Membrane</keyword>
<feature type="transmembrane region" description="Helical" evidence="17">
    <location>
        <begin position="394"/>
        <end position="412"/>
    </location>
</feature>
<dbReference type="Pfam" id="PF12349">
    <property type="entry name" value="Sterol-sensing"/>
    <property type="match status" value="1"/>
</dbReference>